<dbReference type="Gene3D" id="3.40.50.300">
    <property type="entry name" value="P-loop containing nucleotide triphosphate hydrolases"/>
    <property type="match status" value="1"/>
</dbReference>
<evidence type="ECO:0000256" key="3">
    <source>
        <dbReference type="ARBA" id="ARBA00036378"/>
    </source>
</evidence>
<evidence type="ECO:0000259" key="7">
    <source>
        <dbReference type="SMART" id="SM00382"/>
    </source>
</evidence>
<organism evidence="8 9">
    <name type="scientific">Operophtera brumata</name>
    <name type="common">Winter moth</name>
    <name type="synonym">Phalaena brumata</name>
    <dbReference type="NCBI Taxonomy" id="104452"/>
    <lineage>
        <taxon>Eukaryota</taxon>
        <taxon>Metazoa</taxon>
        <taxon>Ecdysozoa</taxon>
        <taxon>Arthropoda</taxon>
        <taxon>Hexapoda</taxon>
        <taxon>Insecta</taxon>
        <taxon>Pterygota</taxon>
        <taxon>Neoptera</taxon>
        <taxon>Endopterygota</taxon>
        <taxon>Lepidoptera</taxon>
        <taxon>Glossata</taxon>
        <taxon>Ditrysia</taxon>
        <taxon>Geometroidea</taxon>
        <taxon>Geometridae</taxon>
        <taxon>Larentiinae</taxon>
        <taxon>Operophtera</taxon>
    </lineage>
</organism>
<dbReference type="GO" id="GO:0016887">
    <property type="term" value="F:ATP hydrolysis activity"/>
    <property type="evidence" value="ECO:0007669"/>
    <property type="project" value="InterPro"/>
</dbReference>
<dbReference type="EMBL" id="JTDY01002126">
    <property type="protein sequence ID" value="KOB72048.1"/>
    <property type="molecule type" value="Genomic_DNA"/>
</dbReference>
<reference evidence="8 9" key="1">
    <citation type="journal article" date="2015" name="Genome Biol. Evol.">
        <title>The genome of winter moth (Operophtera brumata) provides a genomic perspective on sexual dimorphism and phenology.</title>
        <authorList>
            <person name="Derks M.F."/>
            <person name="Smit S."/>
            <person name="Salis L."/>
            <person name="Schijlen E."/>
            <person name="Bossers A."/>
            <person name="Mateman C."/>
            <person name="Pijl A.S."/>
            <person name="de Ridder D."/>
            <person name="Groenen M.A."/>
            <person name="Visser M.E."/>
            <person name="Megens H.J."/>
        </authorList>
    </citation>
    <scope>NUCLEOTIDE SEQUENCE [LARGE SCALE GENOMIC DNA]</scope>
    <source>
        <strain evidence="8">WM2013NL</strain>
        <tissue evidence="8">Head and thorax</tissue>
    </source>
</reference>
<dbReference type="PANTHER" id="PTHR23074">
    <property type="entry name" value="AAA DOMAIN-CONTAINING"/>
    <property type="match status" value="1"/>
</dbReference>
<protein>
    <recommendedName>
        <fullName evidence="4">microtubule-severing ATPase</fullName>
        <ecNumber evidence="4">5.6.1.1</ecNumber>
    </recommendedName>
</protein>
<proteinExistence type="predicted"/>
<dbReference type="InterPro" id="IPR003959">
    <property type="entry name" value="ATPase_AAA_core"/>
</dbReference>
<feature type="non-terminal residue" evidence="8">
    <location>
        <position position="243"/>
    </location>
</feature>
<dbReference type="InterPro" id="IPR027417">
    <property type="entry name" value="P-loop_NTPase"/>
</dbReference>
<keyword evidence="2" id="KW-0067">ATP-binding</keyword>
<feature type="domain" description="AAA+ ATPase" evidence="7">
    <location>
        <begin position="136"/>
        <end position="233"/>
    </location>
</feature>
<dbReference type="EC" id="5.6.1.1" evidence="4"/>
<evidence type="ECO:0000313" key="8">
    <source>
        <dbReference type="EMBL" id="KOB72048.1"/>
    </source>
</evidence>
<evidence type="ECO:0000256" key="5">
    <source>
        <dbReference type="SAM" id="MobiDB-lite"/>
    </source>
</evidence>
<dbReference type="STRING" id="104452.A0A0L7L952"/>
<gene>
    <name evidence="8" type="ORF">OBRU01_04987</name>
</gene>
<comment type="caution">
    <text evidence="8">The sequence shown here is derived from an EMBL/GenBank/DDBJ whole genome shotgun (WGS) entry which is preliminary data.</text>
</comment>
<keyword evidence="6" id="KW-0472">Membrane</keyword>
<accession>A0A0L7L952</accession>
<sequence>MDETKDHSAVEFSDTEEATTEEGGLVSEEVFHQAVTDDAGNCITSIILETPSQIEDTGSEGATGEHRATHRTRRKRIRVPRTVVNPDENFYFYWLWLITLCVLYNLWTLIAAKQALQEMVVLPSLRPELFTGLRSPAKGLLLFGPPGNGKTLLARCVAAECSATFFSISAATLTSKYVGEGEKMVRALFQVARELQPAIIFVDEVDSLLCERSSGEHEASRRLKTEFLVEFDGLPAAGADRLI</sequence>
<keyword evidence="9" id="KW-1185">Reference proteome</keyword>
<dbReference type="Proteomes" id="UP000037510">
    <property type="component" value="Unassembled WGS sequence"/>
</dbReference>
<feature type="transmembrane region" description="Helical" evidence="6">
    <location>
        <begin position="91"/>
        <end position="112"/>
    </location>
</feature>
<comment type="catalytic activity">
    <reaction evidence="3">
        <text>n ATP + n H2O + a microtubule = n ADP + n phosphate + (n+1) alpha/beta tubulin heterodimers.</text>
        <dbReference type="EC" id="5.6.1.1"/>
    </reaction>
</comment>
<keyword evidence="6" id="KW-0812">Transmembrane</keyword>
<name>A0A0L7L952_OPEBR</name>
<evidence type="ECO:0000256" key="2">
    <source>
        <dbReference type="ARBA" id="ARBA00022840"/>
    </source>
</evidence>
<evidence type="ECO:0000256" key="6">
    <source>
        <dbReference type="SAM" id="Phobius"/>
    </source>
</evidence>
<dbReference type="AlphaFoldDB" id="A0A0L7L952"/>
<dbReference type="Pfam" id="PF00004">
    <property type="entry name" value="AAA"/>
    <property type="match status" value="1"/>
</dbReference>
<evidence type="ECO:0000256" key="4">
    <source>
        <dbReference type="ARBA" id="ARBA00038871"/>
    </source>
</evidence>
<keyword evidence="6" id="KW-1133">Transmembrane helix</keyword>
<dbReference type="InterPro" id="IPR003593">
    <property type="entry name" value="AAA+_ATPase"/>
</dbReference>
<feature type="region of interest" description="Disordered" evidence="5">
    <location>
        <begin position="1"/>
        <end position="23"/>
    </location>
</feature>
<evidence type="ECO:0000256" key="1">
    <source>
        <dbReference type="ARBA" id="ARBA00022741"/>
    </source>
</evidence>
<evidence type="ECO:0000313" key="9">
    <source>
        <dbReference type="Proteomes" id="UP000037510"/>
    </source>
</evidence>
<dbReference type="InterPro" id="IPR050304">
    <property type="entry name" value="MT-severing_AAA_ATPase"/>
</dbReference>
<dbReference type="SMART" id="SM00382">
    <property type="entry name" value="AAA"/>
    <property type="match status" value="1"/>
</dbReference>
<dbReference type="GO" id="GO:0015630">
    <property type="term" value="C:microtubule cytoskeleton"/>
    <property type="evidence" value="ECO:0007669"/>
    <property type="project" value="TreeGrafter"/>
</dbReference>
<dbReference type="GO" id="GO:0005524">
    <property type="term" value="F:ATP binding"/>
    <property type="evidence" value="ECO:0007669"/>
    <property type="project" value="UniProtKB-KW"/>
</dbReference>
<keyword evidence="1" id="KW-0547">Nucleotide-binding</keyword>
<dbReference type="GO" id="GO:0008568">
    <property type="term" value="F:microtubule severing ATPase activity"/>
    <property type="evidence" value="ECO:0007669"/>
    <property type="project" value="UniProtKB-EC"/>
</dbReference>
<dbReference type="PANTHER" id="PTHR23074:SF86">
    <property type="entry name" value="SPASTIN"/>
    <property type="match status" value="1"/>
</dbReference>
<dbReference type="SUPFAM" id="SSF52540">
    <property type="entry name" value="P-loop containing nucleoside triphosphate hydrolases"/>
    <property type="match status" value="1"/>
</dbReference>